<dbReference type="PANTHER" id="PTHR13155">
    <property type="entry name" value="A-KINASE ANCHOR PROTEINS"/>
    <property type="match status" value="1"/>
</dbReference>
<dbReference type="GO" id="GO:0008104">
    <property type="term" value="P:intracellular protein localization"/>
    <property type="evidence" value="ECO:0007669"/>
    <property type="project" value="TreeGrafter"/>
</dbReference>
<dbReference type="InterPro" id="IPR044926">
    <property type="entry name" value="RGS_subdomain_2"/>
</dbReference>
<dbReference type="PANTHER" id="PTHR13155:SF1">
    <property type="entry name" value="A-KINASE ANCHOR PROTEIN 10, MITOCHONDRIAL"/>
    <property type="match status" value="1"/>
</dbReference>
<dbReference type="GO" id="GO:0005739">
    <property type="term" value="C:mitochondrion"/>
    <property type="evidence" value="ECO:0007669"/>
    <property type="project" value="TreeGrafter"/>
</dbReference>
<dbReference type="InterPro" id="IPR036305">
    <property type="entry name" value="RGS_sf"/>
</dbReference>
<dbReference type="GO" id="GO:0005886">
    <property type="term" value="C:plasma membrane"/>
    <property type="evidence" value="ECO:0007669"/>
    <property type="project" value="TreeGrafter"/>
</dbReference>
<dbReference type="InterPro" id="IPR052246">
    <property type="entry name" value="Cell_Polariz_PKAAnc"/>
</dbReference>
<sequence>MNREFESSRERSRLSKTLQEIISDKSALGYFIQYMESRDASPYILCWLDIETFKSDLSLYNDIKKKHSNFSPVPNNHMDHDSLSVSTDCDSYTADSNSLCDFSTATLSEAKSPQEVNGCDRDNSDSSIKLKSLSEELSVSEKKDVQNTVDNALIIFKKYIAQEAQCNIKCFEDLRKGDNGKYMQHRKSHLR</sequence>
<dbReference type="Proteomes" id="UP001162156">
    <property type="component" value="Unassembled WGS sequence"/>
</dbReference>
<evidence type="ECO:0000313" key="2">
    <source>
        <dbReference type="Proteomes" id="UP001162156"/>
    </source>
</evidence>
<comment type="caution">
    <text evidence="1">The sequence shown here is derived from an EMBL/GenBank/DDBJ whole genome shotgun (WGS) entry which is preliminary data.</text>
</comment>
<evidence type="ECO:0008006" key="3">
    <source>
        <dbReference type="Google" id="ProtNLM"/>
    </source>
</evidence>
<protein>
    <recommendedName>
        <fullName evidence="3">RGS domain-containing protein</fullName>
    </recommendedName>
</protein>
<proteinExistence type="predicted"/>
<name>A0AAV8WY94_9CUCU</name>
<dbReference type="EMBL" id="JANEYF010004261">
    <property type="protein sequence ID" value="KAJ8931703.1"/>
    <property type="molecule type" value="Genomic_DNA"/>
</dbReference>
<dbReference type="Gene3D" id="1.10.167.10">
    <property type="entry name" value="Regulator of G-protein Signalling 4, domain 2"/>
    <property type="match status" value="1"/>
</dbReference>
<dbReference type="SUPFAM" id="SSF48097">
    <property type="entry name" value="Regulator of G-protein signaling, RGS"/>
    <property type="match status" value="1"/>
</dbReference>
<evidence type="ECO:0000313" key="1">
    <source>
        <dbReference type="EMBL" id="KAJ8931703.1"/>
    </source>
</evidence>
<keyword evidence="2" id="KW-1185">Reference proteome</keyword>
<reference evidence="1" key="1">
    <citation type="journal article" date="2023" name="Insect Mol. Biol.">
        <title>Genome sequencing provides insights into the evolution of gene families encoding plant cell wall-degrading enzymes in longhorned beetles.</title>
        <authorList>
            <person name="Shin N.R."/>
            <person name="Okamura Y."/>
            <person name="Kirsch R."/>
            <person name="Pauchet Y."/>
        </authorList>
    </citation>
    <scope>NUCLEOTIDE SEQUENCE</scope>
    <source>
        <strain evidence="1">RBIC_L_NR</strain>
    </source>
</reference>
<organism evidence="1 2">
    <name type="scientific">Rhamnusium bicolor</name>
    <dbReference type="NCBI Taxonomy" id="1586634"/>
    <lineage>
        <taxon>Eukaryota</taxon>
        <taxon>Metazoa</taxon>
        <taxon>Ecdysozoa</taxon>
        <taxon>Arthropoda</taxon>
        <taxon>Hexapoda</taxon>
        <taxon>Insecta</taxon>
        <taxon>Pterygota</taxon>
        <taxon>Neoptera</taxon>
        <taxon>Endopterygota</taxon>
        <taxon>Coleoptera</taxon>
        <taxon>Polyphaga</taxon>
        <taxon>Cucujiformia</taxon>
        <taxon>Chrysomeloidea</taxon>
        <taxon>Cerambycidae</taxon>
        <taxon>Lepturinae</taxon>
        <taxon>Rhagiini</taxon>
        <taxon>Rhamnusium</taxon>
    </lineage>
</organism>
<accession>A0AAV8WY94</accession>
<dbReference type="AlphaFoldDB" id="A0AAV8WY94"/>
<gene>
    <name evidence="1" type="ORF">NQ314_015350</name>
</gene>